<dbReference type="Proteomes" id="UP000308652">
    <property type="component" value="Unassembled WGS sequence"/>
</dbReference>
<reference evidence="1 2" key="1">
    <citation type="journal article" date="2019" name="Nat. Ecol. Evol.">
        <title>Megaphylogeny resolves global patterns of mushroom evolution.</title>
        <authorList>
            <person name="Varga T."/>
            <person name="Krizsan K."/>
            <person name="Foldi C."/>
            <person name="Dima B."/>
            <person name="Sanchez-Garcia M."/>
            <person name="Sanchez-Ramirez S."/>
            <person name="Szollosi G.J."/>
            <person name="Szarkandi J.G."/>
            <person name="Papp V."/>
            <person name="Albert L."/>
            <person name="Andreopoulos W."/>
            <person name="Angelini C."/>
            <person name="Antonin V."/>
            <person name="Barry K.W."/>
            <person name="Bougher N.L."/>
            <person name="Buchanan P."/>
            <person name="Buyck B."/>
            <person name="Bense V."/>
            <person name="Catcheside P."/>
            <person name="Chovatia M."/>
            <person name="Cooper J."/>
            <person name="Damon W."/>
            <person name="Desjardin D."/>
            <person name="Finy P."/>
            <person name="Geml J."/>
            <person name="Haridas S."/>
            <person name="Hughes K."/>
            <person name="Justo A."/>
            <person name="Karasinski D."/>
            <person name="Kautmanova I."/>
            <person name="Kiss B."/>
            <person name="Kocsube S."/>
            <person name="Kotiranta H."/>
            <person name="LaButti K.M."/>
            <person name="Lechner B.E."/>
            <person name="Liimatainen K."/>
            <person name="Lipzen A."/>
            <person name="Lukacs Z."/>
            <person name="Mihaltcheva S."/>
            <person name="Morgado L.N."/>
            <person name="Niskanen T."/>
            <person name="Noordeloos M.E."/>
            <person name="Ohm R.A."/>
            <person name="Ortiz-Santana B."/>
            <person name="Ovrebo C."/>
            <person name="Racz N."/>
            <person name="Riley R."/>
            <person name="Savchenko A."/>
            <person name="Shiryaev A."/>
            <person name="Soop K."/>
            <person name="Spirin V."/>
            <person name="Szebenyi C."/>
            <person name="Tomsovsky M."/>
            <person name="Tulloss R.E."/>
            <person name="Uehling J."/>
            <person name="Grigoriev I.V."/>
            <person name="Vagvolgyi C."/>
            <person name="Papp T."/>
            <person name="Martin F.M."/>
            <person name="Miettinen O."/>
            <person name="Hibbett D.S."/>
            <person name="Nagy L.G."/>
        </authorList>
    </citation>
    <scope>NUCLEOTIDE SEQUENCE [LARGE SCALE GENOMIC DNA]</scope>
    <source>
        <strain evidence="1 2">CBS 166.37</strain>
    </source>
</reference>
<proteinExistence type="predicted"/>
<evidence type="ECO:0000313" key="1">
    <source>
        <dbReference type="EMBL" id="TFK38269.1"/>
    </source>
</evidence>
<evidence type="ECO:0000313" key="2">
    <source>
        <dbReference type="Proteomes" id="UP000308652"/>
    </source>
</evidence>
<dbReference type="AlphaFoldDB" id="A0A5C3LYE1"/>
<name>A0A5C3LYE1_9AGAR</name>
<organism evidence="1 2">
    <name type="scientific">Crucibulum laeve</name>
    <dbReference type="NCBI Taxonomy" id="68775"/>
    <lineage>
        <taxon>Eukaryota</taxon>
        <taxon>Fungi</taxon>
        <taxon>Dikarya</taxon>
        <taxon>Basidiomycota</taxon>
        <taxon>Agaricomycotina</taxon>
        <taxon>Agaricomycetes</taxon>
        <taxon>Agaricomycetidae</taxon>
        <taxon>Agaricales</taxon>
        <taxon>Agaricineae</taxon>
        <taxon>Nidulariaceae</taxon>
        <taxon>Crucibulum</taxon>
    </lineage>
</organism>
<dbReference type="EMBL" id="ML213604">
    <property type="protein sequence ID" value="TFK38269.1"/>
    <property type="molecule type" value="Genomic_DNA"/>
</dbReference>
<keyword evidence="2" id="KW-1185">Reference proteome</keyword>
<accession>A0A5C3LYE1</accession>
<sequence length="135" mass="15177">MKPLYQVIEKHCKAVKAFGGEMSWECVQWIAKALPGLWSIMMPVYSSAKVSLHLAQFIHLLQLWKNLCYIELNMETVFDPATILAIILDSEDLDMCIKKAKLLLCVQGKKLLVVIQTTFLGTIAPLAKTISLNVD</sequence>
<gene>
    <name evidence="1" type="ORF">BDQ12DRAFT_666461</name>
</gene>
<protein>
    <submittedName>
        <fullName evidence="1">Uncharacterized protein</fullName>
    </submittedName>
</protein>